<dbReference type="Gene3D" id="1.10.150.900">
    <property type="match status" value="2"/>
</dbReference>
<dbReference type="Pfam" id="PF07687">
    <property type="entry name" value="M20_dimer"/>
    <property type="match status" value="1"/>
</dbReference>
<gene>
    <name evidence="4" type="ORF">TCMB3V08_LOCUS1722</name>
</gene>
<dbReference type="SUPFAM" id="SSF53187">
    <property type="entry name" value="Zn-dependent exopeptidases"/>
    <property type="match status" value="1"/>
</dbReference>
<dbReference type="PANTHER" id="PTHR45892:SF1">
    <property type="entry name" value="AMINOACYLASE-1"/>
    <property type="match status" value="1"/>
</dbReference>
<organism evidence="4">
    <name type="scientific">Timema californicum</name>
    <name type="common">California timema</name>
    <name type="synonym">Walking stick</name>
    <dbReference type="NCBI Taxonomy" id="61474"/>
    <lineage>
        <taxon>Eukaryota</taxon>
        <taxon>Metazoa</taxon>
        <taxon>Ecdysozoa</taxon>
        <taxon>Arthropoda</taxon>
        <taxon>Hexapoda</taxon>
        <taxon>Insecta</taxon>
        <taxon>Pterygota</taxon>
        <taxon>Neoptera</taxon>
        <taxon>Polyneoptera</taxon>
        <taxon>Phasmatodea</taxon>
        <taxon>Timematodea</taxon>
        <taxon>Timematoidea</taxon>
        <taxon>Timematidae</taxon>
        <taxon>Timema</taxon>
    </lineage>
</organism>
<dbReference type="InterPro" id="IPR011650">
    <property type="entry name" value="Peptidase_M20_dimer"/>
</dbReference>
<dbReference type="PANTHER" id="PTHR45892">
    <property type="entry name" value="AMINOACYLASE-1"/>
    <property type="match status" value="1"/>
</dbReference>
<dbReference type="GO" id="GO:0004046">
    <property type="term" value="F:aminoacylase activity"/>
    <property type="evidence" value="ECO:0007669"/>
    <property type="project" value="TreeGrafter"/>
</dbReference>
<protein>
    <submittedName>
        <fullName evidence="4">(California timema) hypothetical protein</fullName>
    </submittedName>
</protein>
<dbReference type="SUPFAM" id="SSF55031">
    <property type="entry name" value="Bacterial exopeptidase dimerisation domain"/>
    <property type="match status" value="1"/>
</dbReference>
<reference evidence="4" key="1">
    <citation type="submission" date="2020-11" db="EMBL/GenBank/DDBJ databases">
        <authorList>
            <person name="Tran Van P."/>
        </authorList>
    </citation>
    <scope>NUCLEOTIDE SEQUENCE</scope>
</reference>
<keyword evidence="2" id="KW-0378">Hydrolase</keyword>
<dbReference type="Gene3D" id="3.30.70.360">
    <property type="match status" value="1"/>
</dbReference>
<evidence type="ECO:0000256" key="2">
    <source>
        <dbReference type="ARBA" id="ARBA00022801"/>
    </source>
</evidence>
<proteinExistence type="inferred from homology"/>
<evidence type="ECO:0000259" key="3">
    <source>
        <dbReference type="Pfam" id="PF07687"/>
    </source>
</evidence>
<name>A0A7R9IYF8_TIMCA</name>
<comment type="similarity">
    <text evidence="1">Belongs to the peptidase M20A family.</text>
</comment>
<sequence>MQVGLPALGFSPINNTPCLVHEADEFLNRKIFLDGIKIYVRLISALANKTPGGSELEDTRWFGARRHPVVRSKKTPGGSELEDTRWFGARRHPVVRSKKTPGGSELEDTRRFGARRHPVVRSKKTPGGSEQENTRWFGARRHLMEKPPSVHPTEIRTSISPSSAVELNTTSALANYATEAVTNKCPFSPRPMFSNATSSSEDEAVSNFREYLRIPSVQPNVNYDECVSFLRRQASSLGLPIQVYHVVEGKPIVVITWRGSEPALPAILLNSHMDVVPVYPVSDGCVRGTQEKWTRDPFSADKDDDGNIYARGSQDMKCVGIQYLEAIKRLRSEGTKHRRTIHISFLRLLETKPPVCVADEEIGGVDGMRPFVHTADFKSLGVGFTLDEGIASPTEDYALFYGERSIWLGDITTINLTQLKGGVQSNVVPPELTVVFDVRLAVTQDHAEFEALLNSWCQEAGEGTHLHFEQKNLKNAITPLDESNPFWSAFKAACDTLKLKVTPAIFPGGTDSRYVRLVGIPALGFSPMNNTPVLLHDHDEFLNEKVFLEGIKIYQSLIPAVANVPGEAHNLMT</sequence>
<dbReference type="InterPro" id="IPR052083">
    <property type="entry name" value="Aminoacylase-1_M20A"/>
</dbReference>
<feature type="domain" description="Peptidase M20 dimerisation" evidence="3">
    <location>
        <begin position="412"/>
        <end position="462"/>
    </location>
</feature>
<dbReference type="PROSITE" id="PS00758">
    <property type="entry name" value="ARGE_DAPE_CPG2_1"/>
    <property type="match status" value="1"/>
</dbReference>
<dbReference type="InterPro" id="IPR002933">
    <property type="entry name" value="Peptidase_M20"/>
</dbReference>
<dbReference type="AlphaFoldDB" id="A0A7R9IYF8"/>
<dbReference type="InterPro" id="IPR001261">
    <property type="entry name" value="ArgE/DapE_CS"/>
</dbReference>
<dbReference type="Gene3D" id="3.40.630.10">
    <property type="entry name" value="Zn peptidases"/>
    <property type="match status" value="1"/>
</dbReference>
<evidence type="ECO:0000256" key="1">
    <source>
        <dbReference type="ARBA" id="ARBA00006247"/>
    </source>
</evidence>
<dbReference type="FunFam" id="1.10.150.900:FF:000001">
    <property type="entry name" value="Aminoacylase-1, putative"/>
    <property type="match status" value="1"/>
</dbReference>
<accession>A0A7R9IYF8</accession>
<dbReference type="EMBL" id="OE179505">
    <property type="protein sequence ID" value="CAD7568972.1"/>
    <property type="molecule type" value="Genomic_DNA"/>
</dbReference>
<dbReference type="InterPro" id="IPR036264">
    <property type="entry name" value="Bact_exopeptidase_dim_dom"/>
</dbReference>
<dbReference type="Pfam" id="PF01546">
    <property type="entry name" value="Peptidase_M20"/>
    <property type="match status" value="1"/>
</dbReference>
<evidence type="ECO:0000313" key="4">
    <source>
        <dbReference type="EMBL" id="CAD7568972.1"/>
    </source>
</evidence>
<dbReference type="FunFam" id="3.40.630.10:FF:000019">
    <property type="entry name" value="Aminoacylase 1"/>
    <property type="match status" value="1"/>
</dbReference>